<gene>
    <name evidence="3" type="ORF">Tci_022491</name>
</gene>
<evidence type="ECO:0000256" key="2">
    <source>
        <dbReference type="SAM" id="MobiDB-lite"/>
    </source>
</evidence>
<dbReference type="EMBL" id="BKCJ010002726">
    <property type="protein sequence ID" value="GEU50513.1"/>
    <property type="molecule type" value="Genomic_DNA"/>
</dbReference>
<evidence type="ECO:0000313" key="3">
    <source>
        <dbReference type="EMBL" id="GEU50513.1"/>
    </source>
</evidence>
<feature type="compositionally biased region" description="Low complexity" evidence="2">
    <location>
        <begin position="850"/>
        <end position="861"/>
    </location>
</feature>
<name>A0A6L2KLX2_TANCI</name>
<feature type="compositionally biased region" description="Polar residues" evidence="2">
    <location>
        <begin position="554"/>
        <end position="568"/>
    </location>
</feature>
<reference evidence="3" key="1">
    <citation type="journal article" date="2019" name="Sci. Rep.">
        <title>Draft genome of Tanacetum cinerariifolium, the natural source of mosquito coil.</title>
        <authorList>
            <person name="Yamashiro T."/>
            <person name="Shiraishi A."/>
            <person name="Satake H."/>
            <person name="Nakayama K."/>
        </authorList>
    </citation>
    <scope>NUCLEOTIDE SEQUENCE</scope>
</reference>
<protein>
    <submittedName>
        <fullName evidence="3">Synaptobrevin, longin-like domain protein</fullName>
    </submittedName>
</protein>
<proteinExistence type="predicted"/>
<feature type="region of interest" description="Disordered" evidence="2">
    <location>
        <begin position="782"/>
        <end position="886"/>
    </location>
</feature>
<feature type="compositionally biased region" description="Low complexity" evidence="2">
    <location>
        <begin position="782"/>
        <end position="807"/>
    </location>
</feature>
<feature type="compositionally biased region" description="Low complexity" evidence="2">
    <location>
        <begin position="574"/>
        <end position="589"/>
    </location>
</feature>
<feature type="region of interest" description="Disordered" evidence="2">
    <location>
        <begin position="553"/>
        <end position="594"/>
    </location>
</feature>
<feature type="coiled-coil region" evidence="1">
    <location>
        <begin position="449"/>
        <end position="476"/>
    </location>
</feature>
<sequence length="893" mass="99496">MAALRYKDEHNKVGYLLKPTRSDDYHHIIDFLRAFHIRYALTHNPIIFDSLVKQFWSTATLRAPELGPPAILATIDKTPYTIIEDLVRSQLQLANDGGITNLPIAEIYSGMGNLGYVPEGMLTFFKNKFSPQWRFLVHTLLHYLSTKSGSWDQFGRPFAVDLICLSDGRRFNWSSYIFKGMVSNIRNAKKFLMYLRFLQTILGIETRVTRQYKVLVFSSKLFANMRLNFAGHPMPLLPAMLLQAQAGAGAEFLIMVKVLTQILLLSLGLMRLMLAISQLWKMPLWEAIFIPLHQGPLKLPLQKVHSLKSELKDHKKLFKDVVGKLVKKVKALEVKLKTKKRKIVVSDSDQVDDDIPSGSTSQILAASPSVPTAAFPGTSDVPLHTSAVPTGASTIPAGSLNVPTDVPSSAAPVCVSSKGKSAMVEEDIPVKARTFKKMEENRLGEEAAKWLHAEEIAQLERQRAEVKRKRQQDVLDSAMYYNKADWLNIRAQVEANASLSKTLLGDDVSEDNFPARMAALIKRKRQALAEQLAKERHNRLMTQAQQKAYMRQYVKNQKPSSKRQQSSEAPIPLVPDVPLSPDVSSHPSSYTKRKSLGRKHILKPKSTLPKLDLDADAQTFIKVVVNEDSDDEGKGFLCLATSKSVGDKKLEAIHSFQCSCFGNCVWRDIVGNDMTTAEQLIQFIKNQLAAAQASYHVAGSRFPEAFSMLLVQVQLCRYVVPTSRVIVATGRYVVPTGRVIVPTGRSEHIPQEDKTCVPISSYEFSTLNSASNVVLEGNWHTTSSSPLLPTPSPKYLRPPQQPQRYRPPLSPPLTSPSPRHLQPDTFISVSTPPLPSPHRRLHHPRDHHATTTIPTSISSSPSRHHPHVTNATSTAATTSLPSPLSSTIRVCFV</sequence>
<feature type="compositionally biased region" description="Basic residues" evidence="2">
    <location>
        <begin position="837"/>
        <end position="846"/>
    </location>
</feature>
<feature type="compositionally biased region" description="Low complexity" evidence="2">
    <location>
        <begin position="868"/>
        <end position="886"/>
    </location>
</feature>
<evidence type="ECO:0000256" key="1">
    <source>
        <dbReference type="SAM" id="Coils"/>
    </source>
</evidence>
<comment type="caution">
    <text evidence="3">The sequence shown here is derived from an EMBL/GenBank/DDBJ whole genome shotgun (WGS) entry which is preliminary data.</text>
</comment>
<keyword evidence="1" id="KW-0175">Coiled coil</keyword>
<accession>A0A6L2KLX2</accession>
<dbReference type="AlphaFoldDB" id="A0A6L2KLX2"/>
<organism evidence="3">
    <name type="scientific">Tanacetum cinerariifolium</name>
    <name type="common">Dalmatian daisy</name>
    <name type="synonym">Chrysanthemum cinerariifolium</name>
    <dbReference type="NCBI Taxonomy" id="118510"/>
    <lineage>
        <taxon>Eukaryota</taxon>
        <taxon>Viridiplantae</taxon>
        <taxon>Streptophyta</taxon>
        <taxon>Embryophyta</taxon>
        <taxon>Tracheophyta</taxon>
        <taxon>Spermatophyta</taxon>
        <taxon>Magnoliopsida</taxon>
        <taxon>eudicotyledons</taxon>
        <taxon>Gunneridae</taxon>
        <taxon>Pentapetalae</taxon>
        <taxon>asterids</taxon>
        <taxon>campanulids</taxon>
        <taxon>Asterales</taxon>
        <taxon>Asteraceae</taxon>
        <taxon>Asteroideae</taxon>
        <taxon>Anthemideae</taxon>
        <taxon>Anthemidinae</taxon>
        <taxon>Tanacetum</taxon>
    </lineage>
</organism>